<protein>
    <recommendedName>
        <fullName evidence="3">Nephrocystin 3-like N-terminal domain-containing protein</fullName>
    </recommendedName>
</protein>
<keyword evidence="1" id="KW-0677">Repeat</keyword>
<organism evidence="4 5">
    <name type="scientific">Phyllosticta capitalensis</name>
    <dbReference type="NCBI Taxonomy" id="121624"/>
    <lineage>
        <taxon>Eukaryota</taxon>
        <taxon>Fungi</taxon>
        <taxon>Dikarya</taxon>
        <taxon>Ascomycota</taxon>
        <taxon>Pezizomycotina</taxon>
        <taxon>Dothideomycetes</taxon>
        <taxon>Dothideomycetes incertae sedis</taxon>
        <taxon>Botryosphaeriales</taxon>
        <taxon>Phyllostictaceae</taxon>
        <taxon>Phyllosticta</taxon>
    </lineage>
</organism>
<feature type="region of interest" description="Disordered" evidence="2">
    <location>
        <begin position="170"/>
        <end position="195"/>
    </location>
</feature>
<evidence type="ECO:0000313" key="5">
    <source>
        <dbReference type="Proteomes" id="UP001492380"/>
    </source>
</evidence>
<evidence type="ECO:0000256" key="2">
    <source>
        <dbReference type="SAM" id="MobiDB-lite"/>
    </source>
</evidence>
<sequence>MSSTSKPPEIMTYEDMWSEAIPEYYKNAGYTSKEAFCRDHQRVKKQIEESVQPQESSSGHGSIFWALASTSVQVGGQAAALAFAPAALIATAVDLLIKTGKKHYDVVSGMEDIREKSRFFFQEISLREQQEKSGFVLQPELKKIDFDLLCSYLRVCGLIERYATQTDRKEKEAYRLDSKKMSPTGARPRKRDRLLGRFSSADKPKRLDEPSRKSQPRVHLELFFNLLVGENELDKELEKIVTYTKQFDEARSERIRLNAEKLVDHTQKREQEELLEKSLKVVKNRLIIRDERCNWTAKHERLADNAIEGMGDWITCYPRIKEWSDFSISTGQSVLKLQAPMTHGKTYLCHRVISHLRDMEPLPDSGAPDVSSNATHLAYYYLGNHGSDEEEKPSLRHAVTAIVWQFVQADMAYRKSVAKACEPGKESSKESNLWDLLKGTKSSNFLIILDGLDHAAAQRSTLGYFKNFVQYLGCEKQSRCRILLSGSPRSLECIKDYGSTIDLTQMDEVQGDVELFVKTILDDDADPTDGETQQNTIGQDSPEALSDGLVAMLRGGRNYDFINFLLGKINPGFWPDERLNTLANDLLKGGDFSLVKYQIRHLSQFLGDSEARDLNELIPWLVLPNNAWPTLKRIEEILVLSRGGSRPRWTVKAYVTETFNTLLNVKSETVSSEHLSGFYREHFKITNERSVFDSENYDKQPDKMNDEQIFSSDIENLNQRMKDSLLHERLEESLEKEHLHNRVYFDPVDGHIRMITACLRAAFQMDGENFESLLEYSARWLPWHLDEIHPKMLSASQKSILAENMPLLRQLFDKDVVRRWFKKRWIKQLNEGWFSAKKKSDCVMKWLHSSGVASEAKGLFHDADLLGQASEWAAILWFEDGNFPDHSWWRDYRQERDSLGETCKWVVNFLNKESRVDDEEKDQVSPNLSIKDITQAESWAQMVLNVHDKTDKWNLRMVAVLLHFGHDEEAMTRIKSIADRTSDIKITRFIAAALLECQRNIDNAAGKALGMLQPLFNRLKLQSREILSSDSKFLDWNSILYDMFRIYSRAGRFTEAIDCCQRRLDYRSSPKNRKDLLNMMFMASQSKEMIERLQALAPEDFLALFESFDDAFYIHVAAAAAKVKNLDFAQICRATLKTHGKSDLATACLRLSYGIILTWTASSVHGHEAAMEQWVAVLQFLGTQNLETSSDFDSDLRWLLEKTARNLGCVWLRVARTKQQKDISEHDRSVYFPFYHRSLNRFDAAMGRGSFTLARFYQSCGHEQKAANVLKPKLDLARQLLSDDDDSNDCVGYEVLACLLTCLDKCEGATLAWRLAFGYEAGDDAKKRPKDGCSYLCDGFCGAGWERSLPEDLYFCKDCVEVSFDQRCFEKLMQGTLGYNQCDKDHDFLRVPKWDAESALELKQNVPDTKSWVEGVLERLKIALDEMCTPKDNETDERMGGYLLENQDGVKSGVLTV</sequence>
<evidence type="ECO:0000313" key="4">
    <source>
        <dbReference type="EMBL" id="KAK8238633.1"/>
    </source>
</evidence>
<dbReference type="EMBL" id="JBBWRZ010000004">
    <property type="protein sequence ID" value="KAK8238633.1"/>
    <property type="molecule type" value="Genomic_DNA"/>
</dbReference>
<dbReference type="Pfam" id="PF24883">
    <property type="entry name" value="NPHP3_N"/>
    <property type="match status" value="1"/>
</dbReference>
<dbReference type="InterPro" id="IPR056884">
    <property type="entry name" value="NPHP3-like_N"/>
</dbReference>
<reference evidence="4 5" key="1">
    <citation type="submission" date="2024-04" db="EMBL/GenBank/DDBJ databases">
        <title>Phyllosticta paracitricarpa is synonymous to the EU quarantine fungus P. citricarpa based on phylogenomic analyses.</title>
        <authorList>
            <consortium name="Lawrence Berkeley National Laboratory"/>
            <person name="Van Ingen-Buijs V.A."/>
            <person name="Van Westerhoven A.C."/>
            <person name="Haridas S."/>
            <person name="Skiadas P."/>
            <person name="Martin F."/>
            <person name="Groenewald J.Z."/>
            <person name="Crous P.W."/>
            <person name="Seidl M.F."/>
        </authorList>
    </citation>
    <scope>NUCLEOTIDE SEQUENCE [LARGE SCALE GENOMIC DNA]</scope>
    <source>
        <strain evidence="4 5">CBS 123374</strain>
    </source>
</reference>
<comment type="caution">
    <text evidence="4">The sequence shown here is derived from an EMBL/GenBank/DDBJ whole genome shotgun (WGS) entry which is preliminary data.</text>
</comment>
<accession>A0ABR1YUK5</accession>
<feature type="compositionally biased region" description="Basic and acidic residues" evidence="2">
    <location>
        <begin position="170"/>
        <end position="180"/>
    </location>
</feature>
<dbReference type="Proteomes" id="UP001492380">
    <property type="component" value="Unassembled WGS sequence"/>
</dbReference>
<gene>
    <name evidence="4" type="ORF">HDK90DRAFT_483707</name>
</gene>
<name>A0ABR1YUK5_9PEZI</name>
<evidence type="ECO:0000259" key="3">
    <source>
        <dbReference type="Pfam" id="PF24883"/>
    </source>
</evidence>
<feature type="domain" description="Nephrocystin 3-like N-terminal" evidence="3">
    <location>
        <begin position="309"/>
        <end position="485"/>
    </location>
</feature>
<evidence type="ECO:0000256" key="1">
    <source>
        <dbReference type="ARBA" id="ARBA00022737"/>
    </source>
</evidence>
<keyword evidence="5" id="KW-1185">Reference proteome</keyword>
<proteinExistence type="predicted"/>